<keyword evidence="3" id="KW-0597">Phosphoprotein</keyword>
<dbReference type="InterPro" id="IPR013656">
    <property type="entry name" value="PAS_4"/>
</dbReference>
<accession>A0A1I3SSR1</accession>
<evidence type="ECO:0000256" key="2">
    <source>
        <dbReference type="ARBA" id="ARBA00012438"/>
    </source>
</evidence>
<keyword evidence="5" id="KW-0418">Kinase</keyword>
<dbReference type="GO" id="GO:0007234">
    <property type="term" value="P:osmosensory signaling via phosphorelay pathway"/>
    <property type="evidence" value="ECO:0007669"/>
    <property type="project" value="TreeGrafter"/>
</dbReference>
<dbReference type="InterPro" id="IPR003594">
    <property type="entry name" value="HATPase_dom"/>
</dbReference>
<dbReference type="OrthoDB" id="9766459at2"/>
<gene>
    <name evidence="7" type="ORF">SAMN05421753_12529</name>
</gene>
<dbReference type="Gene3D" id="3.30.450.20">
    <property type="entry name" value="PAS domain"/>
    <property type="match status" value="1"/>
</dbReference>
<dbReference type="InterPro" id="IPR003661">
    <property type="entry name" value="HisK_dim/P_dom"/>
</dbReference>
<dbReference type="FunFam" id="3.30.565.10:FF:000006">
    <property type="entry name" value="Sensor histidine kinase WalK"/>
    <property type="match status" value="1"/>
</dbReference>
<dbReference type="InterPro" id="IPR036097">
    <property type="entry name" value="HisK_dim/P_sf"/>
</dbReference>
<name>A0A1I3SSR1_9PLAN</name>
<dbReference type="SUPFAM" id="SSF47384">
    <property type="entry name" value="Homodimeric domain of signal transducing histidine kinase"/>
    <property type="match status" value="1"/>
</dbReference>
<dbReference type="Pfam" id="PF08448">
    <property type="entry name" value="PAS_4"/>
    <property type="match status" value="1"/>
</dbReference>
<dbReference type="GO" id="GO:0030295">
    <property type="term" value="F:protein kinase activator activity"/>
    <property type="evidence" value="ECO:0007669"/>
    <property type="project" value="TreeGrafter"/>
</dbReference>
<dbReference type="STRING" id="1576369.SAMN05421753_12529"/>
<dbReference type="Pfam" id="PF00512">
    <property type="entry name" value="HisKA"/>
    <property type="match status" value="1"/>
</dbReference>
<dbReference type="GO" id="GO:0000156">
    <property type="term" value="F:phosphorelay response regulator activity"/>
    <property type="evidence" value="ECO:0007669"/>
    <property type="project" value="TreeGrafter"/>
</dbReference>
<dbReference type="Proteomes" id="UP000199518">
    <property type="component" value="Unassembled WGS sequence"/>
</dbReference>
<dbReference type="Gene3D" id="1.10.287.130">
    <property type="match status" value="1"/>
</dbReference>
<dbReference type="Pfam" id="PF02518">
    <property type="entry name" value="HATPase_c"/>
    <property type="match status" value="1"/>
</dbReference>
<dbReference type="EC" id="2.7.13.3" evidence="2"/>
<dbReference type="PANTHER" id="PTHR42878">
    <property type="entry name" value="TWO-COMPONENT HISTIDINE KINASE"/>
    <property type="match status" value="1"/>
</dbReference>
<evidence type="ECO:0000256" key="1">
    <source>
        <dbReference type="ARBA" id="ARBA00000085"/>
    </source>
</evidence>
<dbReference type="SUPFAM" id="SSF55785">
    <property type="entry name" value="PYP-like sensor domain (PAS domain)"/>
    <property type="match status" value="1"/>
</dbReference>
<feature type="domain" description="Histidine kinase" evidence="6">
    <location>
        <begin position="164"/>
        <end position="378"/>
    </location>
</feature>
<dbReference type="CDD" id="cd00082">
    <property type="entry name" value="HisKA"/>
    <property type="match status" value="1"/>
</dbReference>
<dbReference type="SMART" id="SM00388">
    <property type="entry name" value="HisKA"/>
    <property type="match status" value="1"/>
</dbReference>
<evidence type="ECO:0000313" key="8">
    <source>
        <dbReference type="Proteomes" id="UP000199518"/>
    </source>
</evidence>
<dbReference type="InterPro" id="IPR005467">
    <property type="entry name" value="His_kinase_dom"/>
</dbReference>
<proteinExistence type="predicted"/>
<keyword evidence="4" id="KW-0808">Transferase</keyword>
<sequence>MRKFAESIVDTVGQPQLVLDSNLRIVRANPPFLKTFQTAAEHVEGSLIDELTGGQWNNAGLIALLNQVLQQGVSLVDFELELESPNQARRSMVLNARRIFDEEHAVPMILLTIDETTEQQQIHLQTQIANIELERRVEERTQSLAVANKALLESNRELEAFCYSVSHDLRTPLRAIDGFSRELLNPDGNLSEEQARHYLSRVCASAQRMGQLIDDLLNLSRVGRTEMRLQLVDLSSMAGEIIEELRQSDPTRQLLADIQPGLTAMCDPSLIRIVLDNLIRNAWKFSSRKDAVQIEFGFRDVAEQSGFFVADHGAGFDMTYADKLFGAFHRLHSEHEFPGTGIGLATVRRIVHRHGGKVWATGTVDAGAAFYFSLSSAGEGS</sequence>
<organism evidence="7 8">
    <name type="scientific">Planctomicrobium piriforme</name>
    <dbReference type="NCBI Taxonomy" id="1576369"/>
    <lineage>
        <taxon>Bacteria</taxon>
        <taxon>Pseudomonadati</taxon>
        <taxon>Planctomycetota</taxon>
        <taxon>Planctomycetia</taxon>
        <taxon>Planctomycetales</taxon>
        <taxon>Planctomycetaceae</taxon>
        <taxon>Planctomicrobium</taxon>
    </lineage>
</organism>
<evidence type="ECO:0000256" key="5">
    <source>
        <dbReference type="ARBA" id="ARBA00022777"/>
    </source>
</evidence>
<dbReference type="SUPFAM" id="SSF55874">
    <property type="entry name" value="ATPase domain of HSP90 chaperone/DNA topoisomerase II/histidine kinase"/>
    <property type="match status" value="1"/>
</dbReference>
<dbReference type="PANTHER" id="PTHR42878:SF15">
    <property type="entry name" value="BACTERIOPHYTOCHROME"/>
    <property type="match status" value="1"/>
</dbReference>
<dbReference type="AlphaFoldDB" id="A0A1I3SSR1"/>
<dbReference type="InterPro" id="IPR050351">
    <property type="entry name" value="BphY/WalK/GraS-like"/>
</dbReference>
<comment type="catalytic activity">
    <reaction evidence="1">
        <text>ATP + protein L-histidine = ADP + protein N-phospho-L-histidine.</text>
        <dbReference type="EC" id="2.7.13.3"/>
    </reaction>
</comment>
<evidence type="ECO:0000313" key="7">
    <source>
        <dbReference type="EMBL" id="SFJ60621.1"/>
    </source>
</evidence>
<dbReference type="SMART" id="SM00387">
    <property type="entry name" value="HATPase_c"/>
    <property type="match status" value="1"/>
</dbReference>
<protein>
    <recommendedName>
        <fullName evidence="2">histidine kinase</fullName>
        <ecNumber evidence="2">2.7.13.3</ecNumber>
    </recommendedName>
</protein>
<keyword evidence="8" id="KW-1185">Reference proteome</keyword>
<evidence type="ECO:0000259" key="6">
    <source>
        <dbReference type="PROSITE" id="PS50109"/>
    </source>
</evidence>
<dbReference type="PRINTS" id="PR00344">
    <property type="entry name" value="BCTRLSENSOR"/>
</dbReference>
<reference evidence="8" key="1">
    <citation type="submission" date="2016-10" db="EMBL/GenBank/DDBJ databases">
        <authorList>
            <person name="Varghese N."/>
            <person name="Submissions S."/>
        </authorList>
    </citation>
    <scope>NUCLEOTIDE SEQUENCE [LARGE SCALE GENOMIC DNA]</scope>
    <source>
        <strain evidence="8">DSM 26348</strain>
    </source>
</reference>
<evidence type="ECO:0000256" key="4">
    <source>
        <dbReference type="ARBA" id="ARBA00022679"/>
    </source>
</evidence>
<dbReference type="InterPro" id="IPR004358">
    <property type="entry name" value="Sig_transdc_His_kin-like_C"/>
</dbReference>
<dbReference type="RefSeq" id="WP_092056883.1">
    <property type="nucleotide sequence ID" value="NZ_FOQD01000025.1"/>
</dbReference>
<dbReference type="PROSITE" id="PS50109">
    <property type="entry name" value="HIS_KIN"/>
    <property type="match status" value="1"/>
</dbReference>
<dbReference type="FunFam" id="1.10.287.130:FF:000070">
    <property type="entry name" value="Histidine kinase sensor protein"/>
    <property type="match status" value="1"/>
</dbReference>
<dbReference type="GO" id="GO:0000155">
    <property type="term" value="F:phosphorelay sensor kinase activity"/>
    <property type="evidence" value="ECO:0007669"/>
    <property type="project" value="InterPro"/>
</dbReference>
<dbReference type="InterPro" id="IPR036890">
    <property type="entry name" value="HATPase_C_sf"/>
</dbReference>
<dbReference type="Gene3D" id="3.30.565.10">
    <property type="entry name" value="Histidine kinase-like ATPase, C-terminal domain"/>
    <property type="match status" value="1"/>
</dbReference>
<dbReference type="EMBL" id="FOQD01000025">
    <property type="protein sequence ID" value="SFJ60621.1"/>
    <property type="molecule type" value="Genomic_DNA"/>
</dbReference>
<evidence type="ECO:0000256" key="3">
    <source>
        <dbReference type="ARBA" id="ARBA00022553"/>
    </source>
</evidence>
<dbReference type="InterPro" id="IPR035965">
    <property type="entry name" value="PAS-like_dom_sf"/>
</dbReference>